<dbReference type="EMBL" id="MWWQ01000017">
    <property type="protein sequence ID" value="OZG49099.1"/>
    <property type="molecule type" value="Genomic_DNA"/>
</dbReference>
<evidence type="ECO:0000313" key="2">
    <source>
        <dbReference type="Proteomes" id="UP000216454"/>
    </source>
</evidence>
<dbReference type="RefSeq" id="WP_144441916.1">
    <property type="nucleotide sequence ID" value="NZ_MWWQ01000017.1"/>
</dbReference>
<evidence type="ECO:0000313" key="1">
    <source>
        <dbReference type="EMBL" id="OZG49099.1"/>
    </source>
</evidence>
<protein>
    <recommendedName>
        <fullName evidence="3">DUF559 domain-containing protein</fullName>
    </recommendedName>
</protein>
<dbReference type="AlphaFoldDB" id="A0A261EQG9"/>
<name>A0A261EQG9_9BIFI</name>
<dbReference type="OrthoDB" id="3173471at2"/>
<evidence type="ECO:0008006" key="3">
    <source>
        <dbReference type="Google" id="ProtNLM"/>
    </source>
</evidence>
<organism evidence="1 2">
    <name type="scientific">Pseudoscardovia suis</name>
    <dbReference type="NCBI Taxonomy" id="987063"/>
    <lineage>
        <taxon>Bacteria</taxon>
        <taxon>Bacillati</taxon>
        <taxon>Actinomycetota</taxon>
        <taxon>Actinomycetes</taxon>
        <taxon>Bifidobacteriales</taxon>
        <taxon>Bifidobacteriaceae</taxon>
        <taxon>Pseudoscardovia</taxon>
    </lineage>
</organism>
<reference evidence="1 2" key="1">
    <citation type="journal article" date="2017" name="BMC Genomics">
        <title>Comparative genomic and phylogenomic analyses of the Bifidobacteriaceae family.</title>
        <authorList>
            <person name="Lugli G.A."/>
            <person name="Milani C."/>
            <person name="Turroni F."/>
            <person name="Duranti S."/>
            <person name="Mancabelli L."/>
            <person name="Mangifesta M."/>
            <person name="Ferrario C."/>
            <person name="Modesto M."/>
            <person name="Mattarelli P."/>
            <person name="Jiri K."/>
            <person name="van Sinderen D."/>
            <person name="Ventura M."/>
        </authorList>
    </citation>
    <scope>NUCLEOTIDE SEQUENCE [LARGE SCALE GENOMIC DNA]</scope>
    <source>
        <strain evidence="1 2">DSM 24744</strain>
    </source>
</reference>
<accession>A0A261EQG9</accession>
<keyword evidence="2" id="KW-1185">Reference proteome</keyword>
<comment type="caution">
    <text evidence="1">The sequence shown here is derived from an EMBL/GenBank/DDBJ whole genome shotgun (WGS) entry which is preliminary data.</text>
</comment>
<gene>
    <name evidence="1" type="ORF">PSSU_1594</name>
</gene>
<sequence length="386" mass="43734">MNRSSLDESAIGQLVAGHQDYEASAATRQAAPLAATRQARSSSSRPGIIYVAGASPLVRQLRDGTQAETCPSRLMRIQAQTIAQCRALQQRCKSELVFGLDTALRLQCIEVPNELNGDGRLVVVAPRRDRRRNIGGVRCVSWVHTMRCVKIGGLTCVAPDTTWVMYARETNLQMLVLLGDAMMRRDGGRRWLGKDDLLAECQRLCSRARADDHRLPRKIKNCRLALMLMAENTDSFRESELRLLLMAHGLPRPYVNLRVDVPDGVDVGRRGGASGGPAKRCFFLDLSYPWLKVCVEYDGRQHAQNWESDVRRRTLLENDGWVYINATWEDLADDSSRLAFAQSVASRMSRQWNQRVVVHEPWALERLAREMERQQKHQVRDAEPMK</sequence>
<proteinExistence type="predicted"/>
<dbReference type="Proteomes" id="UP000216454">
    <property type="component" value="Unassembled WGS sequence"/>
</dbReference>